<dbReference type="EMBL" id="BTRK01000003">
    <property type="protein sequence ID" value="GMR44129.1"/>
    <property type="molecule type" value="Genomic_DNA"/>
</dbReference>
<feature type="compositionally biased region" description="Polar residues" evidence="1">
    <location>
        <begin position="107"/>
        <end position="126"/>
    </location>
</feature>
<sequence length="189" mass="20228">DQPSEDKVQQPMITDIETSSLDPLQVDTSSGVIPESPSASSMSPLGEFSPTSSLGSMVQERMEYKSSFGPLQVDTSCRTGLGALANKPGFSSLQNEGFSDDSHFDPSRSTSGRSSDPPTSPSTFLDQPSPDEHDRKIQKLIVDSCLAAMPNKEGIVDPVAIRNQLEAVRRHMKAMEEAGPASHSSFSSP</sequence>
<name>A0AAN4ZRK5_9BILA</name>
<feature type="region of interest" description="Disordered" evidence="1">
    <location>
        <begin position="1"/>
        <end position="57"/>
    </location>
</feature>
<evidence type="ECO:0000256" key="1">
    <source>
        <dbReference type="SAM" id="MobiDB-lite"/>
    </source>
</evidence>
<feature type="compositionally biased region" description="Polar residues" evidence="1">
    <location>
        <begin position="16"/>
        <end position="56"/>
    </location>
</feature>
<comment type="caution">
    <text evidence="2">The sequence shown here is derived from an EMBL/GenBank/DDBJ whole genome shotgun (WGS) entry which is preliminary data.</text>
</comment>
<accession>A0AAN4ZRK5</accession>
<evidence type="ECO:0000313" key="3">
    <source>
        <dbReference type="Proteomes" id="UP001328107"/>
    </source>
</evidence>
<evidence type="ECO:0000313" key="2">
    <source>
        <dbReference type="EMBL" id="GMR44129.1"/>
    </source>
</evidence>
<gene>
    <name evidence="2" type="ORF">PMAYCL1PPCAC_14324</name>
</gene>
<reference evidence="3" key="1">
    <citation type="submission" date="2022-10" db="EMBL/GenBank/DDBJ databases">
        <title>Genome assembly of Pristionchus species.</title>
        <authorList>
            <person name="Yoshida K."/>
            <person name="Sommer R.J."/>
        </authorList>
    </citation>
    <scope>NUCLEOTIDE SEQUENCE [LARGE SCALE GENOMIC DNA]</scope>
    <source>
        <strain evidence="3">RS5460</strain>
    </source>
</reference>
<feature type="region of interest" description="Disordered" evidence="1">
    <location>
        <begin position="80"/>
        <end position="136"/>
    </location>
</feature>
<keyword evidence="3" id="KW-1185">Reference proteome</keyword>
<organism evidence="2 3">
    <name type="scientific">Pristionchus mayeri</name>
    <dbReference type="NCBI Taxonomy" id="1317129"/>
    <lineage>
        <taxon>Eukaryota</taxon>
        <taxon>Metazoa</taxon>
        <taxon>Ecdysozoa</taxon>
        <taxon>Nematoda</taxon>
        <taxon>Chromadorea</taxon>
        <taxon>Rhabditida</taxon>
        <taxon>Rhabditina</taxon>
        <taxon>Diplogasteromorpha</taxon>
        <taxon>Diplogasteroidea</taxon>
        <taxon>Neodiplogasteridae</taxon>
        <taxon>Pristionchus</taxon>
    </lineage>
</organism>
<feature type="non-terminal residue" evidence="2">
    <location>
        <position position="1"/>
    </location>
</feature>
<proteinExistence type="predicted"/>
<protein>
    <submittedName>
        <fullName evidence="2">Uncharacterized protein</fullName>
    </submittedName>
</protein>
<dbReference type="AlphaFoldDB" id="A0AAN4ZRK5"/>
<dbReference type="Proteomes" id="UP001328107">
    <property type="component" value="Unassembled WGS sequence"/>
</dbReference>